<keyword evidence="9" id="KW-1185">Reference proteome</keyword>
<protein>
    <submittedName>
        <fullName evidence="8">Syncytin-1</fullName>
    </submittedName>
</protein>
<comment type="subcellular location">
    <subcellularLocation>
        <location evidence="1">Membrane</location>
        <topology evidence="1">Single-pass membrane protein</topology>
    </subcellularLocation>
</comment>
<keyword evidence="3" id="KW-0732">Signal</keyword>
<dbReference type="PANTHER" id="PTHR10424">
    <property type="entry name" value="VIRAL ENVELOPE PROTEIN"/>
    <property type="match status" value="1"/>
</dbReference>
<evidence type="ECO:0000256" key="4">
    <source>
        <dbReference type="ARBA" id="ARBA00022989"/>
    </source>
</evidence>
<dbReference type="InterPro" id="IPR018154">
    <property type="entry name" value="TLV/ENV_coat_polyprotein"/>
</dbReference>
<reference evidence="8" key="1">
    <citation type="submission" date="2020-03" db="EMBL/GenBank/DDBJ databases">
        <title>Studies in the Genomics of Life Span.</title>
        <authorList>
            <person name="Glass D."/>
        </authorList>
    </citation>
    <scope>NUCLEOTIDE SEQUENCE</scope>
    <source>
        <strain evidence="8">SUZIE</strain>
        <tissue evidence="8">Muscle</tissue>
    </source>
</reference>
<evidence type="ECO:0000256" key="2">
    <source>
        <dbReference type="ARBA" id="ARBA00022692"/>
    </source>
</evidence>
<feature type="transmembrane region" description="Helical" evidence="7">
    <location>
        <begin position="81"/>
        <end position="105"/>
    </location>
</feature>
<dbReference type="EMBL" id="JAATJV010389787">
    <property type="protein sequence ID" value="MBZ3883767.1"/>
    <property type="molecule type" value="Genomic_DNA"/>
</dbReference>
<proteinExistence type="predicted"/>
<evidence type="ECO:0000256" key="3">
    <source>
        <dbReference type="ARBA" id="ARBA00022729"/>
    </source>
</evidence>
<keyword evidence="4 7" id="KW-1133">Transmembrane helix</keyword>
<keyword evidence="2 7" id="KW-0812">Transmembrane</keyword>
<sequence length="273" mass="30188">MRSLNPNICGKNVAIPAANTPLCAPNGTVFYCGGPASNVLPGNWTGICALALLFPEVTIIPNNQSLPIPSMEQSNPRAKRAILGIGVATGVGTGVSGISMSLALYNKLSQQIIDDMQYVANTILDLQVQLDSLATVVLQNHCGLDLLMVKKGRLCLFLGEECCFYANCSGIVQDKIKTLQEDLERRRSELHSNFFWTGLHQWLPYLLPLMGLLITIILVFTFGPCIINKPIHFLKSQAKSVQLMVVRQHYTTLHDDDWEPYRIMDHSYQDTGV</sequence>
<dbReference type="GO" id="GO:0016020">
    <property type="term" value="C:membrane"/>
    <property type="evidence" value="ECO:0007669"/>
    <property type="project" value="UniProtKB-SubCell"/>
</dbReference>
<comment type="caution">
    <text evidence="8">The sequence shown here is derived from an EMBL/GenBank/DDBJ whole genome shotgun (WGS) entry which is preliminary data.</text>
</comment>
<dbReference type="Gene3D" id="1.10.287.210">
    <property type="match status" value="1"/>
</dbReference>
<dbReference type="Pfam" id="PF00429">
    <property type="entry name" value="TLV_coat"/>
    <property type="match status" value="1"/>
</dbReference>
<accession>A0AA41N5G0</accession>
<evidence type="ECO:0000256" key="6">
    <source>
        <dbReference type="ARBA" id="ARBA00023157"/>
    </source>
</evidence>
<evidence type="ECO:0000313" key="9">
    <source>
        <dbReference type="Proteomes" id="UP001166674"/>
    </source>
</evidence>
<evidence type="ECO:0000256" key="1">
    <source>
        <dbReference type="ARBA" id="ARBA00004167"/>
    </source>
</evidence>
<dbReference type="SUPFAM" id="SSF58069">
    <property type="entry name" value="Virus ectodomain"/>
    <property type="match status" value="1"/>
</dbReference>
<feature type="transmembrane region" description="Helical" evidence="7">
    <location>
        <begin position="205"/>
        <end position="227"/>
    </location>
</feature>
<keyword evidence="6" id="KW-1015">Disulfide bond</keyword>
<organism evidence="8 9">
    <name type="scientific">Sciurus carolinensis</name>
    <name type="common">Eastern gray squirrel</name>
    <dbReference type="NCBI Taxonomy" id="30640"/>
    <lineage>
        <taxon>Eukaryota</taxon>
        <taxon>Metazoa</taxon>
        <taxon>Chordata</taxon>
        <taxon>Craniata</taxon>
        <taxon>Vertebrata</taxon>
        <taxon>Euteleostomi</taxon>
        <taxon>Mammalia</taxon>
        <taxon>Eutheria</taxon>
        <taxon>Euarchontoglires</taxon>
        <taxon>Glires</taxon>
        <taxon>Rodentia</taxon>
        <taxon>Sciuromorpha</taxon>
        <taxon>Sciuridae</taxon>
        <taxon>Sciurinae</taxon>
        <taxon>Sciurini</taxon>
        <taxon>Sciurus</taxon>
    </lineage>
</organism>
<evidence type="ECO:0000313" key="8">
    <source>
        <dbReference type="EMBL" id="MBZ3883767.1"/>
    </source>
</evidence>
<dbReference type="CDD" id="cd09851">
    <property type="entry name" value="HTLV-1-like_HR1-HR2"/>
    <property type="match status" value="1"/>
</dbReference>
<name>A0AA41N5G0_SCICA</name>
<dbReference type="AlphaFoldDB" id="A0AA41N5G0"/>
<dbReference type="Proteomes" id="UP001166674">
    <property type="component" value="Unassembled WGS sequence"/>
</dbReference>
<gene>
    <name evidence="8" type="ORF">SUZIE_174580</name>
</gene>
<evidence type="ECO:0000256" key="7">
    <source>
        <dbReference type="SAM" id="Phobius"/>
    </source>
</evidence>
<evidence type="ECO:0000256" key="5">
    <source>
        <dbReference type="ARBA" id="ARBA00023136"/>
    </source>
</evidence>
<keyword evidence="5 7" id="KW-0472">Membrane</keyword>
<dbReference type="PANTHER" id="PTHR10424:SF75">
    <property type="entry name" value="ENDOGENOUS RETROVIRUS GROUP S71 MEMBER 1 ENV POLYPROTEIN"/>
    <property type="match status" value="1"/>
</dbReference>